<dbReference type="Proteomes" id="UP001207736">
    <property type="component" value="Unassembled WGS sequence"/>
</dbReference>
<gene>
    <name evidence="1" type="ORF">RCZ15_11880</name>
    <name evidence="2" type="ORF">RCZ16_17620</name>
</gene>
<dbReference type="Proteomes" id="UP001208692">
    <property type="component" value="Unassembled WGS sequence"/>
</dbReference>
<evidence type="ECO:0000313" key="2">
    <source>
        <dbReference type="EMBL" id="GJM53446.1"/>
    </source>
</evidence>
<name>A0AAV5AXU5_9FLAO</name>
<proteinExistence type="predicted"/>
<dbReference type="EMBL" id="BQKB01000041">
    <property type="protein sequence ID" value="GJM53446.1"/>
    <property type="molecule type" value="Genomic_DNA"/>
</dbReference>
<dbReference type="EMBL" id="BQKA01000023">
    <property type="protein sequence ID" value="GJM50215.1"/>
    <property type="molecule type" value="Genomic_DNA"/>
</dbReference>
<sequence>MQKKIERMASIRNFKKEINYVLGELIDAVTIWELTTGKENSQQASQIVNDIIATYDSYVEKINNKEERKKAGYFKSLKKAFHTDAVSIVEKINGLS</sequence>
<accession>A0AAV5AXU5</accession>
<organism evidence="1 3">
    <name type="scientific">Capnocytophaga catalasegens</name>
    <dbReference type="NCBI Taxonomy" id="1004260"/>
    <lineage>
        <taxon>Bacteria</taxon>
        <taxon>Pseudomonadati</taxon>
        <taxon>Bacteroidota</taxon>
        <taxon>Flavobacteriia</taxon>
        <taxon>Flavobacteriales</taxon>
        <taxon>Flavobacteriaceae</taxon>
        <taxon>Capnocytophaga</taxon>
    </lineage>
</organism>
<protein>
    <submittedName>
        <fullName evidence="1">Uncharacterized protein</fullName>
    </submittedName>
</protein>
<evidence type="ECO:0000313" key="1">
    <source>
        <dbReference type="EMBL" id="GJM50215.1"/>
    </source>
</evidence>
<reference evidence="1 4" key="1">
    <citation type="submission" date="2021-11" db="EMBL/GenBank/DDBJ databases">
        <title>Draft genome sequence of Capnocytophaga sp. strain KC07075 isolated from cat oral cavity.</title>
        <authorList>
            <person name="Suzuki M."/>
            <person name="Imaoka K."/>
            <person name="Kimura M."/>
            <person name="Morikawa S."/>
            <person name="Maeda K."/>
        </authorList>
    </citation>
    <scope>NUCLEOTIDE SEQUENCE</scope>
    <source>
        <strain evidence="1">KC07075</strain>
        <strain evidence="2 4">KC07079</strain>
    </source>
</reference>
<comment type="caution">
    <text evidence="1">The sequence shown here is derived from an EMBL/GenBank/DDBJ whole genome shotgun (WGS) entry which is preliminary data.</text>
</comment>
<dbReference type="AlphaFoldDB" id="A0AAV5AXU5"/>
<evidence type="ECO:0000313" key="3">
    <source>
        <dbReference type="Proteomes" id="UP001207736"/>
    </source>
</evidence>
<keyword evidence="4" id="KW-1185">Reference proteome</keyword>
<evidence type="ECO:0000313" key="4">
    <source>
        <dbReference type="Proteomes" id="UP001208692"/>
    </source>
</evidence>